<protein>
    <submittedName>
        <fullName evidence="2">Uncharacterized protein</fullName>
    </submittedName>
</protein>
<gene>
    <name evidence="2" type="ORF">M6B38_248545</name>
</gene>
<reference evidence="2" key="2">
    <citation type="submission" date="2023-04" db="EMBL/GenBank/DDBJ databases">
        <authorList>
            <person name="Bruccoleri R.E."/>
            <person name="Oakeley E.J."/>
            <person name="Faust A.-M."/>
            <person name="Dessus-Babus S."/>
            <person name="Altorfer M."/>
            <person name="Burckhardt D."/>
            <person name="Oertli M."/>
            <person name="Naumann U."/>
            <person name="Petersen F."/>
            <person name="Wong J."/>
        </authorList>
    </citation>
    <scope>NUCLEOTIDE SEQUENCE</scope>
    <source>
        <strain evidence="2">GSM-AAB239-AS_SAM_17_03QT</strain>
        <tissue evidence="2">Leaf</tissue>
    </source>
</reference>
<feature type="region of interest" description="Disordered" evidence="1">
    <location>
        <begin position="1"/>
        <end position="22"/>
    </location>
</feature>
<feature type="region of interest" description="Disordered" evidence="1">
    <location>
        <begin position="253"/>
        <end position="274"/>
    </location>
</feature>
<sequence>MSKHPSPATHILPAEPSSQTFTSPYITTSTIRQRRTTNNEPECHHRLGQCYPYQPTRYPKFRPPAETIANTTLIFINHHQRSQHQKPVTVFGPVCPCSNLIPPLQPNYRARVDRPTRTSQTTTIEPLSPHRLTSSLSRRPDPQPPGHPAPLVRPGTPRASPRAVGTACRTTTEIPAVEPALLVHVFRVSSRRKKISNAGTSPLRPSPPSPTGGTVVESFRRPPARRVLPEVATPRQDPRVALRESLHSSLAAEIDSTAAPHRDQPLRLWPASLE</sequence>
<keyword evidence="3" id="KW-1185">Reference proteome</keyword>
<name>A0AAX6DGL1_IRIPA</name>
<reference evidence="2" key="1">
    <citation type="journal article" date="2023" name="GigaByte">
        <title>Genome assembly of the bearded iris, Iris pallida Lam.</title>
        <authorList>
            <person name="Bruccoleri R.E."/>
            <person name="Oakeley E.J."/>
            <person name="Faust A.M.E."/>
            <person name="Altorfer M."/>
            <person name="Dessus-Babus S."/>
            <person name="Burckhardt D."/>
            <person name="Oertli M."/>
            <person name="Naumann U."/>
            <person name="Petersen F."/>
            <person name="Wong J."/>
        </authorList>
    </citation>
    <scope>NUCLEOTIDE SEQUENCE</scope>
    <source>
        <strain evidence="2">GSM-AAB239-AS_SAM_17_03QT</strain>
    </source>
</reference>
<accession>A0AAX6DGL1</accession>
<evidence type="ECO:0000313" key="3">
    <source>
        <dbReference type="Proteomes" id="UP001140949"/>
    </source>
</evidence>
<feature type="compositionally biased region" description="Polar residues" evidence="1">
    <location>
        <begin position="117"/>
        <end position="137"/>
    </location>
</feature>
<organism evidence="2 3">
    <name type="scientific">Iris pallida</name>
    <name type="common">Sweet iris</name>
    <dbReference type="NCBI Taxonomy" id="29817"/>
    <lineage>
        <taxon>Eukaryota</taxon>
        <taxon>Viridiplantae</taxon>
        <taxon>Streptophyta</taxon>
        <taxon>Embryophyta</taxon>
        <taxon>Tracheophyta</taxon>
        <taxon>Spermatophyta</taxon>
        <taxon>Magnoliopsida</taxon>
        <taxon>Liliopsida</taxon>
        <taxon>Asparagales</taxon>
        <taxon>Iridaceae</taxon>
        <taxon>Iridoideae</taxon>
        <taxon>Irideae</taxon>
        <taxon>Iris</taxon>
    </lineage>
</organism>
<dbReference type="EMBL" id="JANAVB010044864">
    <property type="protein sequence ID" value="KAJ6790884.1"/>
    <property type="molecule type" value="Genomic_DNA"/>
</dbReference>
<proteinExistence type="predicted"/>
<dbReference type="Proteomes" id="UP001140949">
    <property type="component" value="Unassembled WGS sequence"/>
</dbReference>
<dbReference type="AlphaFoldDB" id="A0AAX6DGL1"/>
<evidence type="ECO:0000313" key="2">
    <source>
        <dbReference type="EMBL" id="KAJ6790884.1"/>
    </source>
</evidence>
<feature type="region of interest" description="Disordered" evidence="1">
    <location>
        <begin position="106"/>
        <end position="165"/>
    </location>
</feature>
<evidence type="ECO:0000256" key="1">
    <source>
        <dbReference type="SAM" id="MobiDB-lite"/>
    </source>
</evidence>
<feature type="region of interest" description="Disordered" evidence="1">
    <location>
        <begin position="193"/>
        <end position="240"/>
    </location>
</feature>
<comment type="caution">
    <text evidence="2">The sequence shown here is derived from an EMBL/GenBank/DDBJ whole genome shotgun (WGS) entry which is preliminary data.</text>
</comment>